<dbReference type="AlphaFoldDB" id="A0ABD2MQ22"/>
<comment type="caution">
    <text evidence="1">The sequence shown here is derived from an EMBL/GenBank/DDBJ whole genome shotgun (WGS) entry which is preliminary data.</text>
</comment>
<accession>A0ABD2MQ22</accession>
<protein>
    <submittedName>
        <fullName evidence="1">Uncharacterized protein</fullName>
    </submittedName>
</protein>
<keyword evidence="2" id="KW-1185">Reference proteome</keyword>
<reference evidence="1 2" key="1">
    <citation type="journal article" date="2021" name="BMC Biol.">
        <title>Horizontally acquired antibacterial genes associated with adaptive radiation of ladybird beetles.</title>
        <authorList>
            <person name="Li H.S."/>
            <person name="Tang X.F."/>
            <person name="Huang Y.H."/>
            <person name="Xu Z.Y."/>
            <person name="Chen M.L."/>
            <person name="Du X.Y."/>
            <person name="Qiu B.Y."/>
            <person name="Chen P.T."/>
            <person name="Zhang W."/>
            <person name="Slipinski A."/>
            <person name="Escalona H.E."/>
            <person name="Waterhouse R.M."/>
            <person name="Zwick A."/>
            <person name="Pang H."/>
        </authorList>
    </citation>
    <scope>NUCLEOTIDE SEQUENCE [LARGE SCALE GENOMIC DNA]</scope>
    <source>
        <strain evidence="1">SYSU2018</strain>
    </source>
</reference>
<dbReference type="Proteomes" id="UP001516400">
    <property type="component" value="Unassembled WGS sequence"/>
</dbReference>
<evidence type="ECO:0000313" key="1">
    <source>
        <dbReference type="EMBL" id="KAL3268480.1"/>
    </source>
</evidence>
<organism evidence="1 2">
    <name type="scientific">Cryptolaemus montrouzieri</name>
    <dbReference type="NCBI Taxonomy" id="559131"/>
    <lineage>
        <taxon>Eukaryota</taxon>
        <taxon>Metazoa</taxon>
        <taxon>Ecdysozoa</taxon>
        <taxon>Arthropoda</taxon>
        <taxon>Hexapoda</taxon>
        <taxon>Insecta</taxon>
        <taxon>Pterygota</taxon>
        <taxon>Neoptera</taxon>
        <taxon>Endopterygota</taxon>
        <taxon>Coleoptera</taxon>
        <taxon>Polyphaga</taxon>
        <taxon>Cucujiformia</taxon>
        <taxon>Coccinelloidea</taxon>
        <taxon>Coccinellidae</taxon>
        <taxon>Scymninae</taxon>
        <taxon>Scymnini</taxon>
        <taxon>Cryptolaemus</taxon>
    </lineage>
</organism>
<name>A0ABD2MQ22_9CUCU</name>
<sequence length="155" mass="17901">MTCLPESFPPKTRQNYRKVKKKTLTTSELEKLRKNVDAAITIHRVRKEEISKYVCRGVRKQYKTAIDSEIRKYLLEQMRCSADPQKTTWKVINLTIQGPKIRETNCIITANDFNKFFSNISGLLTSSVLDTVTCMNYVKNIQSSDYGTMCNNGLY</sequence>
<proteinExistence type="predicted"/>
<gene>
    <name evidence="1" type="ORF">HHI36_007591</name>
</gene>
<evidence type="ECO:0000313" key="2">
    <source>
        <dbReference type="Proteomes" id="UP001516400"/>
    </source>
</evidence>
<dbReference type="EMBL" id="JABFTP020000021">
    <property type="protein sequence ID" value="KAL3268480.1"/>
    <property type="molecule type" value="Genomic_DNA"/>
</dbReference>